<keyword evidence="2" id="KW-1185">Reference proteome</keyword>
<protein>
    <submittedName>
        <fullName evidence="1">Uncharacterized protein</fullName>
    </submittedName>
</protein>
<sequence length="141" mass="14952">MGLRDEILARTDCADAVAARDLDALAALVSAGRTATQRVPIEDVQAHLQSSGLWWPIKAVAAQSQHPAYQAAVAILDVAEARYQRLDMTLPIIAQMLGGLVATGVMPQSEMDSLIAMSVIPDPVSRADVEAALFNPDGSMK</sequence>
<evidence type="ECO:0000313" key="2">
    <source>
        <dbReference type="Proteomes" id="UP001158049"/>
    </source>
</evidence>
<gene>
    <name evidence="1" type="ORF">SAMN06295970_11795</name>
</gene>
<accession>A0ABY1QKX3</accession>
<dbReference type="Proteomes" id="UP001158049">
    <property type="component" value="Unassembled WGS sequence"/>
</dbReference>
<comment type="caution">
    <text evidence="1">The sequence shown here is derived from an EMBL/GenBank/DDBJ whole genome shotgun (WGS) entry which is preliminary data.</text>
</comment>
<dbReference type="RefSeq" id="WP_283443993.1">
    <property type="nucleotide sequence ID" value="NZ_FXUL01000017.1"/>
</dbReference>
<reference evidence="1 2" key="1">
    <citation type="submission" date="2017-05" db="EMBL/GenBank/DDBJ databases">
        <authorList>
            <person name="Varghese N."/>
            <person name="Submissions S."/>
        </authorList>
    </citation>
    <scope>NUCLEOTIDE SEQUENCE [LARGE SCALE GENOMIC DNA]</scope>
    <source>
        <strain evidence="1 2">DSM 26001</strain>
    </source>
</reference>
<proteinExistence type="predicted"/>
<dbReference type="EMBL" id="FXUL01000017">
    <property type="protein sequence ID" value="SMP71937.1"/>
    <property type="molecule type" value="Genomic_DNA"/>
</dbReference>
<organism evidence="1 2">
    <name type="scientific">Noviherbaspirillum suwonense</name>
    <dbReference type="NCBI Taxonomy" id="1224511"/>
    <lineage>
        <taxon>Bacteria</taxon>
        <taxon>Pseudomonadati</taxon>
        <taxon>Pseudomonadota</taxon>
        <taxon>Betaproteobacteria</taxon>
        <taxon>Burkholderiales</taxon>
        <taxon>Oxalobacteraceae</taxon>
        <taxon>Noviherbaspirillum</taxon>
    </lineage>
</organism>
<evidence type="ECO:0000313" key="1">
    <source>
        <dbReference type="EMBL" id="SMP71937.1"/>
    </source>
</evidence>
<name>A0ABY1QKX3_9BURK</name>